<reference evidence="1" key="1">
    <citation type="submission" date="2021-03" db="EMBL/GenBank/DDBJ databases">
        <authorList>
            <person name="Bekaert M."/>
        </authorList>
    </citation>
    <scope>NUCLEOTIDE SEQUENCE</scope>
</reference>
<organism evidence="1 2">
    <name type="scientific">Mytilus edulis</name>
    <name type="common">Blue mussel</name>
    <dbReference type="NCBI Taxonomy" id="6550"/>
    <lineage>
        <taxon>Eukaryota</taxon>
        <taxon>Metazoa</taxon>
        <taxon>Spiralia</taxon>
        <taxon>Lophotrochozoa</taxon>
        <taxon>Mollusca</taxon>
        <taxon>Bivalvia</taxon>
        <taxon>Autobranchia</taxon>
        <taxon>Pteriomorphia</taxon>
        <taxon>Mytilida</taxon>
        <taxon>Mytiloidea</taxon>
        <taxon>Mytilidae</taxon>
        <taxon>Mytilinae</taxon>
        <taxon>Mytilus</taxon>
    </lineage>
</organism>
<accession>A0A8S3UJB3</accession>
<dbReference type="EMBL" id="CAJPWZ010002782">
    <property type="protein sequence ID" value="CAG2245639.1"/>
    <property type="molecule type" value="Genomic_DNA"/>
</dbReference>
<sequence length="163" mass="19153">MDHLMERQKIGRFIEISSSDIESMLQKDSCRNETELCHLSNDSRGVSVRLEDTKPIPYFTELNVYYVDKYCTESLLAAIEQKRNNFSLSDFTNSIQYDKLDCKRYLRFNQERNFAKPEPRKHGKDKDNPEINALDIIDTNVLRLPNLKCLQILLALYSAYVYN</sequence>
<dbReference type="OrthoDB" id="6188307at2759"/>
<dbReference type="Proteomes" id="UP000683360">
    <property type="component" value="Unassembled WGS sequence"/>
</dbReference>
<evidence type="ECO:0000313" key="1">
    <source>
        <dbReference type="EMBL" id="CAG2245639.1"/>
    </source>
</evidence>
<dbReference type="AlphaFoldDB" id="A0A8S3UJB3"/>
<protein>
    <submittedName>
        <fullName evidence="1">Uncharacterized protein</fullName>
    </submittedName>
</protein>
<gene>
    <name evidence="1" type="ORF">MEDL_57683</name>
</gene>
<name>A0A8S3UJB3_MYTED</name>
<proteinExistence type="predicted"/>
<keyword evidence="2" id="KW-1185">Reference proteome</keyword>
<comment type="caution">
    <text evidence="1">The sequence shown here is derived from an EMBL/GenBank/DDBJ whole genome shotgun (WGS) entry which is preliminary data.</text>
</comment>
<evidence type="ECO:0000313" key="2">
    <source>
        <dbReference type="Proteomes" id="UP000683360"/>
    </source>
</evidence>